<feature type="chain" id="PRO_5003401335" evidence="2">
    <location>
        <begin position="27"/>
        <end position="286"/>
    </location>
</feature>
<dbReference type="PANTHER" id="PTHR48081">
    <property type="entry name" value="AB HYDROLASE SUPERFAMILY PROTEIN C4A8.06C"/>
    <property type="match status" value="1"/>
</dbReference>
<dbReference type="Proteomes" id="UP000001635">
    <property type="component" value="Chromosome"/>
</dbReference>
<feature type="signal peptide" evidence="2">
    <location>
        <begin position="1"/>
        <end position="26"/>
    </location>
</feature>
<dbReference type="AlphaFoldDB" id="G0J2N9"/>
<feature type="domain" description="BD-FAE-like" evidence="4">
    <location>
        <begin position="74"/>
        <end position="183"/>
    </location>
</feature>
<dbReference type="OrthoDB" id="9775851at2"/>
<feature type="domain" description="Peptidase S9 prolyl oligopeptidase catalytic" evidence="3">
    <location>
        <begin position="215"/>
        <end position="270"/>
    </location>
</feature>
<dbReference type="RefSeq" id="WP_014020913.1">
    <property type="nucleotide sequence ID" value="NC_015914.1"/>
</dbReference>
<evidence type="ECO:0000259" key="3">
    <source>
        <dbReference type="Pfam" id="PF00326"/>
    </source>
</evidence>
<dbReference type="Pfam" id="PF20434">
    <property type="entry name" value="BD-FAE"/>
    <property type="match status" value="1"/>
</dbReference>
<reference evidence="6" key="1">
    <citation type="submission" date="2011-07" db="EMBL/GenBank/DDBJ databases">
        <title>The complete genome of Cyclobacterium marinum DSM 745.</title>
        <authorList>
            <person name="Lucas S."/>
            <person name="Han J."/>
            <person name="Lapidus A."/>
            <person name="Bruce D."/>
            <person name="Goodwin L."/>
            <person name="Pitluck S."/>
            <person name="Peters L."/>
            <person name="Kyrpides N."/>
            <person name="Mavromatis K."/>
            <person name="Ivanova N."/>
            <person name="Ovchinnikova G."/>
            <person name="Chertkov O."/>
            <person name="Detter J.C."/>
            <person name="Tapia R."/>
            <person name="Han C."/>
            <person name="Land M."/>
            <person name="Hauser L."/>
            <person name="Markowitz V."/>
            <person name="Cheng J.-F."/>
            <person name="Hugenholtz P."/>
            <person name="Woyke T."/>
            <person name="Wu D."/>
            <person name="Tindall B."/>
            <person name="Schuetze A."/>
            <person name="Brambilla E."/>
            <person name="Klenk H.-P."/>
            <person name="Eisen J.A."/>
        </authorList>
    </citation>
    <scope>NUCLEOTIDE SEQUENCE [LARGE SCALE GENOMIC DNA]</scope>
    <source>
        <strain evidence="6">ATCC 25205 / DSM 745 / LMG 13164 / NCIMB 1802</strain>
    </source>
</reference>
<sequence>MNKLLSKVRLPLLIAIGMSFCWVSSAFTEKHPIKAGNEDKERYLNEIFENISIQKDVVFGEAVNAKGIKESLALDVYMPENDNIKKRPVIVWMHGGGFRYGNDKTQSYIVEMAKRFAKKGYVCISIDYRLREKPLEDIAGTLSDAVEDATKALKWVRKNSKSLNIDRSKIIVGGGSAGGILGSNLFFGDKAKKKAKAGVIGFVNLWGTTGEKWGQLNRYKKAPPTIIVHGTSDELVPYSNSVELVKKLTANSVHNELVTFKDAGHTPVKHMDEFEIKIAAFLYGLI</sequence>
<dbReference type="EMBL" id="CP002955">
    <property type="protein sequence ID" value="AEL26622.1"/>
    <property type="molecule type" value="Genomic_DNA"/>
</dbReference>
<evidence type="ECO:0000313" key="6">
    <source>
        <dbReference type="Proteomes" id="UP000001635"/>
    </source>
</evidence>
<protein>
    <submittedName>
        <fullName evidence="5">Carboxylesterase type B</fullName>
    </submittedName>
</protein>
<evidence type="ECO:0000259" key="4">
    <source>
        <dbReference type="Pfam" id="PF20434"/>
    </source>
</evidence>
<organism evidence="5 6">
    <name type="scientific">Cyclobacterium marinum (strain ATCC 25205 / DSM 745 / LMG 13164 / NCIMB 1802)</name>
    <name type="common">Flectobacillus marinus</name>
    <dbReference type="NCBI Taxonomy" id="880070"/>
    <lineage>
        <taxon>Bacteria</taxon>
        <taxon>Pseudomonadati</taxon>
        <taxon>Bacteroidota</taxon>
        <taxon>Cytophagia</taxon>
        <taxon>Cytophagales</taxon>
        <taxon>Cyclobacteriaceae</taxon>
        <taxon>Cyclobacterium</taxon>
    </lineage>
</organism>
<dbReference type="InterPro" id="IPR049492">
    <property type="entry name" value="BD-FAE-like_dom"/>
</dbReference>
<dbReference type="HOGENOM" id="CLU_012494_4_0_10"/>
<evidence type="ECO:0000256" key="1">
    <source>
        <dbReference type="ARBA" id="ARBA00022801"/>
    </source>
</evidence>
<gene>
    <name evidence="5" type="ordered locus">Cycma_2886</name>
</gene>
<keyword evidence="1" id="KW-0378">Hydrolase</keyword>
<dbReference type="InterPro" id="IPR001375">
    <property type="entry name" value="Peptidase_S9_cat"/>
</dbReference>
<evidence type="ECO:0000256" key="2">
    <source>
        <dbReference type="SAM" id="SignalP"/>
    </source>
</evidence>
<keyword evidence="2" id="KW-0732">Signal</keyword>
<dbReference type="Gene3D" id="3.40.50.1820">
    <property type="entry name" value="alpha/beta hydrolase"/>
    <property type="match status" value="1"/>
</dbReference>
<dbReference type="eggNOG" id="COG0657">
    <property type="taxonomic scope" value="Bacteria"/>
</dbReference>
<dbReference type="GO" id="GO:0008236">
    <property type="term" value="F:serine-type peptidase activity"/>
    <property type="evidence" value="ECO:0007669"/>
    <property type="project" value="InterPro"/>
</dbReference>
<dbReference type="InterPro" id="IPR029058">
    <property type="entry name" value="AB_hydrolase_fold"/>
</dbReference>
<dbReference type="ESTHER" id="cycms-g0j2n9">
    <property type="family name" value="BD-FAE"/>
</dbReference>
<accession>G0J2N9</accession>
<dbReference type="InterPro" id="IPR050300">
    <property type="entry name" value="GDXG_lipolytic_enzyme"/>
</dbReference>
<dbReference type="KEGG" id="cmr:Cycma_2886"/>
<dbReference type="Pfam" id="PF00326">
    <property type="entry name" value="Peptidase_S9"/>
    <property type="match status" value="1"/>
</dbReference>
<dbReference type="SUPFAM" id="SSF53474">
    <property type="entry name" value="alpha/beta-Hydrolases"/>
    <property type="match status" value="1"/>
</dbReference>
<dbReference type="GO" id="GO:0006508">
    <property type="term" value="P:proteolysis"/>
    <property type="evidence" value="ECO:0007669"/>
    <property type="project" value="InterPro"/>
</dbReference>
<keyword evidence="6" id="KW-1185">Reference proteome</keyword>
<proteinExistence type="predicted"/>
<evidence type="ECO:0000313" key="5">
    <source>
        <dbReference type="EMBL" id="AEL26622.1"/>
    </source>
</evidence>
<name>G0J2N9_CYCMS</name>
<dbReference type="STRING" id="880070.Cycma_2886"/>